<gene>
    <name evidence="3" type="ORF">HGA07_19260</name>
</gene>
<dbReference type="RefSeq" id="WP_157171702.1">
    <property type="nucleotide sequence ID" value="NZ_CAWPHS010000014.1"/>
</dbReference>
<evidence type="ECO:0000256" key="2">
    <source>
        <dbReference type="SAM" id="Phobius"/>
    </source>
</evidence>
<sequence>MTQPRKPRPVVVKLLLGAAFIALLVGGAATVVGATSMVSDPDAAPTCDGKIMSAGDRCDVLRGGSTVDSYTYEEKIDRQHGNKEHAGDTLTIGLTVMTVSLFAGVLVEVAFRRSGRKKLAVATTPASGPPPVTAPDMGAPASPVRATGSRRGAYRVMIAGAAGVVCAALAVAVAAVAIHLGDSHSTPTSLRGSVTATGKVNGPDVADLRRAMPAALRARSQCRSPGSMDRESFVTSSATCYLPSDSPLIRGLVAVPSLGHIVHAAIVSSPASYRYRVQQSPSDRVVRDDGAVFAVFAVFEGLGGQSDPPELANSLRCLDLRTGLFIVVNTVNNEHDAATLVGRAGF</sequence>
<evidence type="ECO:0000313" key="3">
    <source>
        <dbReference type="EMBL" id="NKY87761.1"/>
    </source>
</evidence>
<reference evidence="3 4" key="1">
    <citation type="submission" date="2020-04" db="EMBL/GenBank/DDBJ databases">
        <title>MicrobeNet Type strains.</title>
        <authorList>
            <person name="Nicholson A.C."/>
        </authorList>
    </citation>
    <scope>NUCLEOTIDE SEQUENCE [LARGE SCALE GENOMIC DNA]</scope>
    <source>
        <strain evidence="3 4">DSM 44445</strain>
    </source>
</reference>
<organism evidence="3 4">
    <name type="scientific">Nocardia veterana</name>
    <dbReference type="NCBI Taxonomy" id="132249"/>
    <lineage>
        <taxon>Bacteria</taxon>
        <taxon>Bacillati</taxon>
        <taxon>Actinomycetota</taxon>
        <taxon>Actinomycetes</taxon>
        <taxon>Mycobacteriales</taxon>
        <taxon>Nocardiaceae</taxon>
        <taxon>Nocardia</taxon>
    </lineage>
</organism>
<dbReference type="EMBL" id="JAAXPE010000021">
    <property type="protein sequence ID" value="NKY87761.1"/>
    <property type="molecule type" value="Genomic_DNA"/>
</dbReference>
<feature type="region of interest" description="Disordered" evidence="1">
    <location>
        <begin position="122"/>
        <end position="144"/>
    </location>
</feature>
<keyword evidence="2" id="KW-0812">Transmembrane</keyword>
<protein>
    <submittedName>
        <fullName evidence="3">Uncharacterized protein</fullName>
    </submittedName>
</protein>
<dbReference type="Proteomes" id="UP000523447">
    <property type="component" value="Unassembled WGS sequence"/>
</dbReference>
<keyword evidence="4" id="KW-1185">Reference proteome</keyword>
<comment type="caution">
    <text evidence="3">The sequence shown here is derived from an EMBL/GenBank/DDBJ whole genome shotgun (WGS) entry which is preliminary data.</text>
</comment>
<keyword evidence="2" id="KW-0472">Membrane</keyword>
<evidence type="ECO:0000256" key="1">
    <source>
        <dbReference type="SAM" id="MobiDB-lite"/>
    </source>
</evidence>
<keyword evidence="2" id="KW-1133">Transmembrane helix</keyword>
<evidence type="ECO:0000313" key="4">
    <source>
        <dbReference type="Proteomes" id="UP000523447"/>
    </source>
</evidence>
<name>A0A7X6M042_9NOCA</name>
<accession>A0A7X6M042</accession>
<feature type="transmembrane region" description="Helical" evidence="2">
    <location>
        <begin position="156"/>
        <end position="180"/>
    </location>
</feature>
<proteinExistence type="predicted"/>
<feature type="transmembrane region" description="Helical" evidence="2">
    <location>
        <begin position="90"/>
        <end position="111"/>
    </location>
</feature>
<dbReference type="AlphaFoldDB" id="A0A7X6M042"/>